<keyword evidence="6" id="KW-0408">Iron</keyword>
<dbReference type="PANTHER" id="PTHR35038:SF6">
    <property type="entry name" value="SURFACE LOCALIZED DECAHEME CYTOCHROME C LIPOPROTEIN"/>
    <property type="match status" value="1"/>
</dbReference>
<dbReference type="GO" id="GO:0046872">
    <property type="term" value="F:metal ion binding"/>
    <property type="evidence" value="ECO:0007669"/>
    <property type="project" value="UniProtKB-KW"/>
</dbReference>
<dbReference type="Gene3D" id="1.10.287.3080">
    <property type="match status" value="1"/>
</dbReference>
<evidence type="ECO:0000256" key="2">
    <source>
        <dbReference type="ARBA" id="ARBA00022617"/>
    </source>
</evidence>
<dbReference type="NCBIfam" id="TIGR01905">
    <property type="entry name" value="paired_CXXCH_1"/>
    <property type="match status" value="2"/>
</dbReference>
<dbReference type="EMBL" id="FUWM01000020">
    <property type="protein sequence ID" value="SJZ93257.1"/>
    <property type="molecule type" value="Genomic_DNA"/>
</dbReference>
<keyword evidence="3" id="KW-0479">Metal-binding</keyword>
<keyword evidence="2" id="KW-0349">Heme</keyword>
<keyword evidence="5" id="KW-0249">Electron transport</keyword>
<dbReference type="InterPro" id="IPR036280">
    <property type="entry name" value="Multihaem_cyt_sf"/>
</dbReference>
<gene>
    <name evidence="9" type="ORF">SAMN02745118_02258</name>
</gene>
<feature type="chain" id="PRO_5013137602" evidence="7">
    <location>
        <begin position="34"/>
        <end position="255"/>
    </location>
</feature>
<evidence type="ECO:0000256" key="4">
    <source>
        <dbReference type="ARBA" id="ARBA00022729"/>
    </source>
</evidence>
<keyword evidence="10" id="KW-1185">Reference proteome</keyword>
<evidence type="ECO:0000256" key="7">
    <source>
        <dbReference type="SAM" id="SignalP"/>
    </source>
</evidence>
<dbReference type="RefSeq" id="WP_078810700.1">
    <property type="nucleotide sequence ID" value="NZ_FUWM01000020.1"/>
</dbReference>
<accession>A0A1T4PPV9</accession>
<keyword evidence="1" id="KW-0813">Transport</keyword>
<dbReference type="Gene3D" id="1.10.1130.10">
    <property type="entry name" value="Flavocytochrome C3, Chain A"/>
    <property type="match status" value="1"/>
</dbReference>
<evidence type="ECO:0000256" key="3">
    <source>
        <dbReference type="ARBA" id="ARBA00022723"/>
    </source>
</evidence>
<feature type="signal peptide" evidence="7">
    <location>
        <begin position="1"/>
        <end position="33"/>
    </location>
</feature>
<dbReference type="SUPFAM" id="SSF48695">
    <property type="entry name" value="Multiheme cytochromes"/>
    <property type="match status" value="1"/>
</dbReference>
<dbReference type="InterPro" id="IPR038266">
    <property type="entry name" value="NapC/NirT_cytc_sf"/>
</dbReference>
<feature type="domain" description="Doubled CXXCH motif" evidence="8">
    <location>
        <begin position="65"/>
        <end position="101"/>
    </location>
</feature>
<keyword evidence="4 7" id="KW-0732">Signal</keyword>
<dbReference type="Proteomes" id="UP000190625">
    <property type="component" value="Unassembled WGS sequence"/>
</dbReference>
<dbReference type="OrthoDB" id="9780421at2"/>
<reference evidence="10" key="1">
    <citation type="submission" date="2017-02" db="EMBL/GenBank/DDBJ databases">
        <authorList>
            <person name="Varghese N."/>
            <person name="Submissions S."/>
        </authorList>
    </citation>
    <scope>NUCLEOTIDE SEQUENCE [LARGE SCALE GENOMIC DNA]</scope>
    <source>
        <strain evidence="10">ATCC BAA-73</strain>
    </source>
</reference>
<evidence type="ECO:0000313" key="10">
    <source>
        <dbReference type="Proteomes" id="UP000190625"/>
    </source>
</evidence>
<protein>
    <submittedName>
        <fullName evidence="9">Decaheme c-type cytochrome, DmsE family</fullName>
    </submittedName>
</protein>
<evidence type="ECO:0000256" key="6">
    <source>
        <dbReference type="ARBA" id="ARBA00023004"/>
    </source>
</evidence>
<evidence type="ECO:0000256" key="1">
    <source>
        <dbReference type="ARBA" id="ARBA00022448"/>
    </source>
</evidence>
<dbReference type="InterPro" id="IPR051829">
    <property type="entry name" value="Multiheme_Cytochr_ET"/>
</dbReference>
<evidence type="ECO:0000259" key="8">
    <source>
        <dbReference type="Pfam" id="PF09699"/>
    </source>
</evidence>
<dbReference type="InterPro" id="IPR010177">
    <property type="entry name" value="Paired_CXXCH_1"/>
</dbReference>
<name>A0A1T4PPV9_9FIRM</name>
<evidence type="ECO:0000256" key="5">
    <source>
        <dbReference type="ARBA" id="ARBA00022982"/>
    </source>
</evidence>
<dbReference type="PANTHER" id="PTHR35038">
    <property type="entry name" value="DISSIMILATORY SULFITE REDUCTASE SIRA"/>
    <property type="match status" value="1"/>
</dbReference>
<dbReference type="Pfam" id="PF09699">
    <property type="entry name" value="Paired_CXXCH_1"/>
    <property type="match status" value="2"/>
</dbReference>
<dbReference type="Gene3D" id="1.10.3820.10">
    <property type="entry name" value="Di-heme elbow motif domain"/>
    <property type="match status" value="1"/>
</dbReference>
<dbReference type="STRING" id="142842.SAMN02745118_02258"/>
<dbReference type="GO" id="GO:0016491">
    <property type="term" value="F:oxidoreductase activity"/>
    <property type="evidence" value="ECO:0007669"/>
    <property type="project" value="TreeGrafter"/>
</dbReference>
<feature type="domain" description="Doubled CXXCH motif" evidence="8">
    <location>
        <begin position="173"/>
        <end position="209"/>
    </location>
</feature>
<sequence>MTDTKKINLLFSITLVAVLALAVMVAMPSEVQAQAKDSESCISCHSKVKDQFQFRRSTHSLNDINCMDCHDSHSEKKTDSPKATLKMSEPELCYTCHEDVKLNFAQRNSHDLESGEMTCSSCHTPHGGPGGDINASLNKHSALAGRAGDLPNETCVSCHSEKEGPFVNQHSSVVAEEGCASCHTPHGSQNRFMLKHQRSDMVCRECHGTMPSFHYDDADLLNSDAKIVESGDRENCITCHGTIHGSNQDFMMMDE</sequence>
<proteinExistence type="predicted"/>
<evidence type="ECO:0000313" key="9">
    <source>
        <dbReference type="EMBL" id="SJZ93257.1"/>
    </source>
</evidence>
<dbReference type="AlphaFoldDB" id="A0A1T4PPV9"/>
<organism evidence="9 10">
    <name type="scientific">Selenihalanaerobacter shriftii</name>
    <dbReference type="NCBI Taxonomy" id="142842"/>
    <lineage>
        <taxon>Bacteria</taxon>
        <taxon>Bacillati</taxon>
        <taxon>Bacillota</taxon>
        <taxon>Clostridia</taxon>
        <taxon>Halanaerobiales</taxon>
        <taxon>Halobacteroidaceae</taxon>
        <taxon>Selenihalanaerobacter</taxon>
    </lineage>
</organism>